<dbReference type="GO" id="GO:0005886">
    <property type="term" value="C:plasma membrane"/>
    <property type="evidence" value="ECO:0007669"/>
    <property type="project" value="UniProtKB-SubCell"/>
</dbReference>
<dbReference type="RefSeq" id="WP_160794723.1">
    <property type="nucleotide sequence ID" value="NZ_WSSB01000002.1"/>
</dbReference>
<dbReference type="GO" id="GO:0022857">
    <property type="term" value="F:transmembrane transporter activity"/>
    <property type="evidence" value="ECO:0007669"/>
    <property type="project" value="InterPro"/>
</dbReference>
<organism evidence="9 10">
    <name type="scientific">Craterilacuibacter sinensis</name>
    <dbReference type="NCBI Taxonomy" id="2686017"/>
    <lineage>
        <taxon>Bacteria</taxon>
        <taxon>Pseudomonadati</taxon>
        <taxon>Pseudomonadota</taxon>
        <taxon>Betaproteobacteria</taxon>
        <taxon>Neisseriales</taxon>
        <taxon>Neisseriaceae</taxon>
        <taxon>Craterilacuibacter</taxon>
    </lineage>
</organism>
<comment type="similarity">
    <text evidence="2 7">Belongs to the ExbD/TolR family.</text>
</comment>
<keyword evidence="4 7" id="KW-0812">Transmembrane</keyword>
<comment type="subcellular location">
    <subcellularLocation>
        <location evidence="1">Cell membrane</location>
        <topology evidence="1">Single-pass membrane protein</topology>
    </subcellularLocation>
    <subcellularLocation>
        <location evidence="7">Cell membrane</location>
        <topology evidence="7">Single-pass type II membrane protein</topology>
    </subcellularLocation>
</comment>
<keyword evidence="3" id="KW-1003">Cell membrane</keyword>
<dbReference type="InterPro" id="IPR003400">
    <property type="entry name" value="ExbD"/>
</dbReference>
<sequence length="136" mass="14505">MAFGNFSEDSGAPMAEINMTPLVDVMLVLLVVFIVTAPLLSNAVRVDLPRAAAATHQDKPEQIRLAIDAAGALWWNDAPLNEAVLAARLQAAVASHPDVELHVRADKAVRYELVAKALASAQQAGISRIGFITQQP</sequence>
<dbReference type="PANTHER" id="PTHR30558:SF7">
    <property type="entry name" value="TOL-PAL SYSTEM PROTEIN TOLR"/>
    <property type="match status" value="1"/>
</dbReference>
<keyword evidence="10" id="KW-1185">Reference proteome</keyword>
<evidence type="ECO:0000313" key="9">
    <source>
        <dbReference type="EMBL" id="MXR35921.1"/>
    </source>
</evidence>
<evidence type="ECO:0000313" key="10">
    <source>
        <dbReference type="Proteomes" id="UP000467214"/>
    </source>
</evidence>
<feature type="transmembrane region" description="Helical" evidence="8">
    <location>
        <begin position="20"/>
        <end position="40"/>
    </location>
</feature>
<dbReference type="AlphaFoldDB" id="A0A845BN88"/>
<evidence type="ECO:0000256" key="2">
    <source>
        <dbReference type="ARBA" id="ARBA00005811"/>
    </source>
</evidence>
<gene>
    <name evidence="9" type="ORF">GQF02_02895</name>
</gene>
<accession>A0A845BN88</accession>
<evidence type="ECO:0000256" key="6">
    <source>
        <dbReference type="ARBA" id="ARBA00023136"/>
    </source>
</evidence>
<keyword evidence="7" id="KW-0653">Protein transport</keyword>
<comment type="caution">
    <text evidence="9">The sequence shown here is derived from an EMBL/GenBank/DDBJ whole genome shotgun (WGS) entry which is preliminary data.</text>
</comment>
<keyword evidence="6 8" id="KW-0472">Membrane</keyword>
<dbReference type="Proteomes" id="UP000467214">
    <property type="component" value="Unassembled WGS sequence"/>
</dbReference>
<keyword evidence="7" id="KW-0813">Transport</keyword>
<dbReference type="Pfam" id="PF02472">
    <property type="entry name" value="ExbD"/>
    <property type="match status" value="1"/>
</dbReference>
<evidence type="ECO:0000256" key="8">
    <source>
        <dbReference type="SAM" id="Phobius"/>
    </source>
</evidence>
<proteinExistence type="inferred from homology"/>
<reference evidence="9 10" key="1">
    <citation type="submission" date="2019-12" db="EMBL/GenBank/DDBJ databases">
        <title>Neisseriaceae gen. nov. sp. Genome sequencing and assembly.</title>
        <authorList>
            <person name="Liu Z."/>
            <person name="Li A."/>
        </authorList>
    </citation>
    <scope>NUCLEOTIDE SEQUENCE [LARGE SCALE GENOMIC DNA]</scope>
    <source>
        <strain evidence="9 10">B2N2-7</strain>
    </source>
</reference>
<evidence type="ECO:0000256" key="4">
    <source>
        <dbReference type="ARBA" id="ARBA00022692"/>
    </source>
</evidence>
<dbReference type="EMBL" id="WSSB01000002">
    <property type="protein sequence ID" value="MXR35921.1"/>
    <property type="molecule type" value="Genomic_DNA"/>
</dbReference>
<evidence type="ECO:0000256" key="5">
    <source>
        <dbReference type="ARBA" id="ARBA00022989"/>
    </source>
</evidence>
<evidence type="ECO:0000256" key="3">
    <source>
        <dbReference type="ARBA" id="ARBA00022475"/>
    </source>
</evidence>
<evidence type="ECO:0000256" key="1">
    <source>
        <dbReference type="ARBA" id="ARBA00004162"/>
    </source>
</evidence>
<name>A0A845BN88_9NEIS</name>
<keyword evidence="5 8" id="KW-1133">Transmembrane helix</keyword>
<dbReference type="Gene3D" id="3.30.420.270">
    <property type="match status" value="1"/>
</dbReference>
<dbReference type="GO" id="GO:0015031">
    <property type="term" value="P:protein transport"/>
    <property type="evidence" value="ECO:0007669"/>
    <property type="project" value="UniProtKB-KW"/>
</dbReference>
<dbReference type="PANTHER" id="PTHR30558">
    <property type="entry name" value="EXBD MEMBRANE COMPONENT OF PMF-DRIVEN MACROMOLECULE IMPORT SYSTEM"/>
    <property type="match status" value="1"/>
</dbReference>
<evidence type="ECO:0000256" key="7">
    <source>
        <dbReference type="RuleBase" id="RU003879"/>
    </source>
</evidence>
<protein>
    <submittedName>
        <fullName evidence="9">Biopolymer transporter ExbD</fullName>
    </submittedName>
</protein>